<dbReference type="PATRIC" id="fig|1227457.3.peg.2690"/>
<evidence type="ECO:0000313" key="3">
    <source>
        <dbReference type="EMBL" id="EMA51878.1"/>
    </source>
</evidence>
<dbReference type="STRING" id="1227457.C451_14031"/>
<keyword evidence="2" id="KW-0472">Membrane</keyword>
<keyword evidence="2" id="KW-0812">Transmembrane</keyword>
<protein>
    <submittedName>
        <fullName evidence="3">Nitrate/sulfonate/bicarbonate ABC transporter periplasmic component-like protein</fullName>
    </submittedName>
</protein>
<evidence type="ECO:0000256" key="1">
    <source>
        <dbReference type="SAM" id="MobiDB-lite"/>
    </source>
</evidence>
<dbReference type="PANTHER" id="PTHR30024:SF42">
    <property type="entry name" value="ALIPHATIC SULFONATES-BINDING PROTEIN-RELATED"/>
    <property type="match status" value="1"/>
</dbReference>
<dbReference type="PANTHER" id="PTHR30024">
    <property type="entry name" value="ALIPHATIC SULFONATES-BINDING PROTEIN-RELATED"/>
    <property type="match status" value="1"/>
</dbReference>
<dbReference type="PROSITE" id="PS51318">
    <property type="entry name" value="TAT"/>
    <property type="match status" value="1"/>
</dbReference>
<comment type="caution">
    <text evidence="3">The sequence shown here is derived from an EMBL/GenBank/DDBJ whole genome shotgun (WGS) entry which is preliminary data.</text>
</comment>
<sequence length="386" mass="40994">MNQKHHRQSTEASTTSSRRRLLQGAAIAGTGLLAGCLGSASSAGRALTIGYQPYYAEAWSALIIKNGGLAAKHLPEGYSVKSWDSALQGSIVGTRLIAGKNQVGYTGDMPTITAIANDDTPVSAVGIAGFSKGQQCNLAVVPKESSIAKAAAMDGKDVAVTTGSCTHRFYLNVIEKIGINPQLIDNSIGNILAEIRQGSLPVGFGWEPNMARAVFQENEARYLLTGAQFDTADAAGIIMPDSFIEADREAAVGWLKAELEAKRIMATQPERTLDLVSQEGDLSTYERETLRAALYRTPQLGNNVSRLNLTTDYRTVPQVEQLLKQKGPKFLKEQGAISEVPASSRYQAELTKQAAEELGVTLGPGRFGGNTGNNTSTTTASAGDQA</sequence>
<dbReference type="EMBL" id="AOMF01000163">
    <property type="protein sequence ID" value="EMA51878.1"/>
    <property type="molecule type" value="Genomic_DNA"/>
</dbReference>
<name>M0N2X0_9EURY</name>
<dbReference type="InterPro" id="IPR006311">
    <property type="entry name" value="TAT_signal"/>
</dbReference>
<evidence type="ECO:0000256" key="2">
    <source>
        <dbReference type="SAM" id="Phobius"/>
    </source>
</evidence>
<dbReference type="RefSeq" id="WP_007741458.1">
    <property type="nucleotide sequence ID" value="NZ_AOMF01000163.1"/>
</dbReference>
<proteinExistence type="predicted"/>
<keyword evidence="4" id="KW-1185">Reference proteome</keyword>
<accession>M0N2X0</accession>
<organism evidence="3 4">
    <name type="scientific">Halococcus thailandensis JCM 13552</name>
    <dbReference type="NCBI Taxonomy" id="1227457"/>
    <lineage>
        <taxon>Archaea</taxon>
        <taxon>Methanobacteriati</taxon>
        <taxon>Methanobacteriota</taxon>
        <taxon>Stenosarchaea group</taxon>
        <taxon>Halobacteria</taxon>
        <taxon>Halobacteriales</taxon>
        <taxon>Halococcaceae</taxon>
        <taxon>Halococcus</taxon>
    </lineage>
</organism>
<dbReference type="AlphaFoldDB" id="M0N2X0"/>
<feature type="transmembrane region" description="Helical" evidence="2">
    <location>
        <begin position="21"/>
        <end position="40"/>
    </location>
</feature>
<dbReference type="SUPFAM" id="SSF53850">
    <property type="entry name" value="Periplasmic binding protein-like II"/>
    <property type="match status" value="1"/>
</dbReference>
<feature type="region of interest" description="Disordered" evidence="1">
    <location>
        <begin position="357"/>
        <end position="386"/>
    </location>
</feature>
<feature type="compositionally biased region" description="Low complexity" evidence="1">
    <location>
        <begin position="372"/>
        <end position="386"/>
    </location>
</feature>
<gene>
    <name evidence="3" type="ORF">C451_14031</name>
</gene>
<reference evidence="3 4" key="1">
    <citation type="journal article" date="2014" name="PLoS Genet.">
        <title>Phylogenetically driven sequencing of extremely halophilic archaea reveals strategies for static and dynamic osmo-response.</title>
        <authorList>
            <person name="Becker E.A."/>
            <person name="Seitzer P.M."/>
            <person name="Tritt A."/>
            <person name="Larsen D."/>
            <person name="Krusor M."/>
            <person name="Yao A.I."/>
            <person name="Wu D."/>
            <person name="Madern D."/>
            <person name="Eisen J.A."/>
            <person name="Darling A.E."/>
            <person name="Facciotti M.T."/>
        </authorList>
    </citation>
    <scope>NUCLEOTIDE SEQUENCE [LARGE SCALE GENOMIC DNA]</scope>
    <source>
        <strain evidence="3 4">JCM 13552</strain>
    </source>
</reference>
<dbReference type="Proteomes" id="UP000011680">
    <property type="component" value="Unassembled WGS sequence"/>
</dbReference>
<dbReference type="OrthoDB" id="199080at2157"/>
<evidence type="ECO:0000313" key="4">
    <source>
        <dbReference type="Proteomes" id="UP000011680"/>
    </source>
</evidence>
<keyword evidence="2" id="KW-1133">Transmembrane helix</keyword>
<dbReference type="eggNOG" id="arCOG01803">
    <property type="taxonomic scope" value="Archaea"/>
</dbReference>
<dbReference type="Gene3D" id="3.40.190.10">
    <property type="entry name" value="Periplasmic binding protein-like II"/>
    <property type="match status" value="2"/>
</dbReference>